<dbReference type="InterPro" id="IPR049900">
    <property type="entry name" value="PKS_mFAS_DH"/>
</dbReference>
<feature type="domain" description="PKS/mFAS DH" evidence="2">
    <location>
        <begin position="5"/>
        <end position="284"/>
    </location>
</feature>
<keyword evidence="3" id="KW-0489">Methyltransferase</keyword>
<dbReference type="Pfam" id="PF14765">
    <property type="entry name" value="PS-DH"/>
    <property type="match status" value="1"/>
</dbReference>
<dbReference type="InterPro" id="IPR020807">
    <property type="entry name" value="PKS_DH"/>
</dbReference>
<dbReference type="PANTHER" id="PTHR34203">
    <property type="entry name" value="METHYLTRANSFERASE, FKBM FAMILY PROTEIN"/>
    <property type="match status" value="1"/>
</dbReference>
<dbReference type="Pfam" id="PF05050">
    <property type="entry name" value="Methyltransf_21"/>
    <property type="match status" value="1"/>
</dbReference>
<evidence type="ECO:0000313" key="3">
    <source>
        <dbReference type="EMBL" id="MCP2330319.1"/>
    </source>
</evidence>
<dbReference type="InterPro" id="IPR042104">
    <property type="entry name" value="PKS_dehydratase_sf"/>
</dbReference>
<dbReference type="NCBIfam" id="TIGR01444">
    <property type="entry name" value="fkbM_fam"/>
    <property type="match status" value="1"/>
</dbReference>
<gene>
    <name evidence="3" type="ORF">G443_000589</name>
</gene>
<dbReference type="Gene3D" id="3.40.50.150">
    <property type="entry name" value="Vaccinia Virus protein VP39"/>
    <property type="match status" value="1"/>
</dbReference>
<dbReference type="PANTHER" id="PTHR34203:SF13">
    <property type="entry name" value="EXPRESSED PROTEIN"/>
    <property type="match status" value="1"/>
</dbReference>
<feature type="region of interest" description="C-terminal hotdog fold" evidence="1">
    <location>
        <begin position="139"/>
        <end position="284"/>
    </location>
</feature>
<dbReference type="Pfam" id="PF21089">
    <property type="entry name" value="PKS_DH_N"/>
    <property type="match status" value="1"/>
</dbReference>
<evidence type="ECO:0000313" key="4">
    <source>
        <dbReference type="Proteomes" id="UP000791080"/>
    </source>
</evidence>
<evidence type="ECO:0000259" key="2">
    <source>
        <dbReference type="PROSITE" id="PS52019"/>
    </source>
</evidence>
<dbReference type="Gene3D" id="3.10.129.110">
    <property type="entry name" value="Polyketide synthase dehydratase"/>
    <property type="match status" value="1"/>
</dbReference>
<feature type="active site" description="Proton acceptor; for dehydratase activity" evidence="1">
    <location>
        <position position="38"/>
    </location>
</feature>
<dbReference type="SUPFAM" id="SSF53335">
    <property type="entry name" value="S-adenosyl-L-methionine-dependent methyltransferases"/>
    <property type="match status" value="1"/>
</dbReference>
<dbReference type="SMART" id="SM00826">
    <property type="entry name" value="PKS_DH"/>
    <property type="match status" value="1"/>
</dbReference>
<protein>
    <submittedName>
        <fullName evidence="3">Methyltransferase, FkbM family</fullName>
    </submittedName>
</protein>
<dbReference type="InterPro" id="IPR049551">
    <property type="entry name" value="PKS_DH_C"/>
</dbReference>
<reference evidence="3 4" key="1">
    <citation type="submission" date="2013-07" db="EMBL/GenBank/DDBJ databases">
        <authorList>
            <consortium name="DOE Joint Genome Institute"/>
            <person name="Reeve W."/>
            <person name="Huntemann M."/>
            <person name="Han J."/>
            <person name="Chen A."/>
            <person name="Kyrpides N."/>
            <person name="Mavromatis K."/>
            <person name="Markowitz V."/>
            <person name="Palaniappan K."/>
            <person name="Ivanova N."/>
            <person name="Schaumberg A."/>
            <person name="Pati A."/>
            <person name="Liolios K."/>
            <person name="Nordberg H.P."/>
            <person name="Cantor M.N."/>
            <person name="Hua S.X."/>
            <person name="Woyke T."/>
        </authorList>
    </citation>
    <scope>NUCLEOTIDE SEQUENCE [LARGE SCALE GENOMIC DNA]</scope>
    <source>
        <strain evidence="3 4">DSM 43889</strain>
    </source>
</reference>
<feature type="active site" description="Proton donor; for dehydratase activity" evidence="1">
    <location>
        <position position="203"/>
    </location>
</feature>
<feature type="region of interest" description="N-terminal hotdog fold" evidence="1">
    <location>
        <begin position="5"/>
        <end position="127"/>
    </location>
</feature>
<comment type="caution">
    <text evidence="3">The sequence shown here is derived from an EMBL/GenBank/DDBJ whole genome shotgun (WGS) entry which is preliminary data.</text>
</comment>
<dbReference type="Proteomes" id="UP000791080">
    <property type="component" value="Unassembled WGS sequence"/>
</dbReference>
<proteinExistence type="predicted"/>
<dbReference type="RefSeq" id="WP_155886070.1">
    <property type="nucleotide sequence ID" value="NZ_AUBJ02000001.1"/>
</dbReference>
<dbReference type="GO" id="GO:0032259">
    <property type="term" value="P:methylation"/>
    <property type="evidence" value="ECO:0007669"/>
    <property type="project" value="UniProtKB-KW"/>
</dbReference>
<dbReference type="InterPro" id="IPR049552">
    <property type="entry name" value="PKS_DH_N"/>
</dbReference>
<accession>A0ABT1JDG1</accession>
<name>A0ABT1JDG1_ACTCY</name>
<organism evidence="3 4">
    <name type="scientific">Actinoalloteichus caeruleus DSM 43889</name>
    <dbReference type="NCBI Taxonomy" id="1120930"/>
    <lineage>
        <taxon>Bacteria</taxon>
        <taxon>Bacillati</taxon>
        <taxon>Actinomycetota</taxon>
        <taxon>Actinomycetes</taxon>
        <taxon>Pseudonocardiales</taxon>
        <taxon>Pseudonocardiaceae</taxon>
        <taxon>Actinoalloteichus</taxon>
        <taxon>Actinoalloteichus cyanogriseus</taxon>
    </lineage>
</organism>
<dbReference type="GO" id="GO:0008168">
    <property type="term" value="F:methyltransferase activity"/>
    <property type="evidence" value="ECO:0007669"/>
    <property type="project" value="UniProtKB-KW"/>
</dbReference>
<reference evidence="3 4" key="2">
    <citation type="submission" date="2022-06" db="EMBL/GenBank/DDBJ databases">
        <title>Genomic Encyclopedia of Type Strains, Phase I: the one thousand microbial genomes (KMG-I) project.</title>
        <authorList>
            <person name="Kyrpides N."/>
        </authorList>
    </citation>
    <scope>NUCLEOTIDE SEQUENCE [LARGE SCALE GENOMIC DNA]</scope>
    <source>
        <strain evidence="3 4">DSM 43889</strain>
    </source>
</reference>
<keyword evidence="4" id="KW-1185">Reference proteome</keyword>
<dbReference type="InterPro" id="IPR052514">
    <property type="entry name" value="SAM-dependent_MTase"/>
</dbReference>
<sequence length="759" mass="79619">MTPGGPLLGHPSRVEASAECGAWTVDLSADAFPFLADHRVGGAVVLPGAAVVEMASAAVAAATGDRPSALVDVRFERVCPLPRVGARRLRTALTSDQDGGHTASVTSGSGRRWTHATVRCAARGGTTRPLDVAGRPSCLRGMGGGTAGDGFYLGLRAAGNDYGPAFQLVRHLWRRGGEAVAAVGACHGAAEVPSWWAGPMFLDAAIQVVASAGLDGQAFVWVGCDRVSFHGAPADGDQVYARVRGGGDGGDVVVGDAVLLGPDGRRVIEVTGARLRPLRSGLATRRGTTVDPDRARVPTLAVASTFPAAPLAARLEAELAAAGVAVRVVVHPEPGTVSELTAPGGPLDSRRGDSGVLLVGPGGEGDGRAGEEEAPGRRFSLPGVGEILHLHDYETEYLYDEIFVRNAYLRHGVTLRPGDTVFDVGANIGMFTLFAHQCCPDVRVYAFEPAAPAFAALRENCARHCPGSRVFNHGISDRDQVLPFTFYRNSTVFSGFDADARRDARTIRTVVENAVRARVGSSSVDIGPIVDRLSRDRLVSSVHDVPTTSLSAVLDETGVDRVDLLKVDTEGSEVPVLGGIEDRHWGRIRQVVMEVHDGDASVVAASLRSRGFDVLVDPQEDPLRGTPLLTVFARRQDRRVDGPPPRLAAPDGIGPSRRRVSGLARAVAALRSRTGSPCVVALCPSPTATGWDGEREGARRSRSGLAAEVVAAVPGTRVIGPGEVVEERRDGDGGDDDVFFAALARVVARAYLGVRGPGR</sequence>
<dbReference type="EMBL" id="AUBJ02000001">
    <property type="protein sequence ID" value="MCP2330319.1"/>
    <property type="molecule type" value="Genomic_DNA"/>
</dbReference>
<dbReference type="PROSITE" id="PS52019">
    <property type="entry name" value="PKS_MFAS_DH"/>
    <property type="match status" value="1"/>
</dbReference>
<dbReference type="InterPro" id="IPR029063">
    <property type="entry name" value="SAM-dependent_MTases_sf"/>
</dbReference>
<evidence type="ECO:0000256" key="1">
    <source>
        <dbReference type="PROSITE-ProRule" id="PRU01363"/>
    </source>
</evidence>
<dbReference type="InterPro" id="IPR006342">
    <property type="entry name" value="FkbM_mtfrase"/>
</dbReference>
<keyword evidence="3" id="KW-0808">Transferase</keyword>